<dbReference type="Proteomes" id="UP000011021">
    <property type="component" value="Unassembled WGS sequence"/>
</dbReference>
<feature type="domain" description="Smf/DprA SLOG" evidence="2">
    <location>
        <begin position="95"/>
        <end position="308"/>
    </location>
</feature>
<evidence type="ECO:0000313" key="5">
    <source>
        <dbReference type="Proteomes" id="UP000011021"/>
    </source>
</evidence>
<proteinExistence type="inferred from homology"/>
<comment type="similarity">
    <text evidence="1">Belongs to the DprA/Smf family.</text>
</comment>
<evidence type="ECO:0000256" key="1">
    <source>
        <dbReference type="ARBA" id="ARBA00006525"/>
    </source>
</evidence>
<organism evidence="4 5">
    <name type="scientific">Lautropia mirabilis ATCC 51599</name>
    <dbReference type="NCBI Taxonomy" id="887898"/>
    <lineage>
        <taxon>Bacteria</taxon>
        <taxon>Pseudomonadati</taxon>
        <taxon>Pseudomonadota</taxon>
        <taxon>Betaproteobacteria</taxon>
        <taxon>Burkholderiales</taxon>
        <taxon>Burkholderiaceae</taxon>
        <taxon>Lautropia</taxon>
    </lineage>
</organism>
<evidence type="ECO:0000259" key="2">
    <source>
        <dbReference type="Pfam" id="PF02481"/>
    </source>
</evidence>
<dbReference type="Gene3D" id="1.10.10.10">
    <property type="entry name" value="Winged helix-like DNA-binding domain superfamily/Winged helix DNA-binding domain"/>
    <property type="match status" value="1"/>
</dbReference>
<dbReference type="PANTHER" id="PTHR43022">
    <property type="entry name" value="PROTEIN SMF"/>
    <property type="match status" value="1"/>
</dbReference>
<name>E7RZM9_9BURK</name>
<keyword evidence="5" id="KW-1185">Reference proteome</keyword>
<reference evidence="4 5" key="1">
    <citation type="submission" date="2010-12" db="EMBL/GenBank/DDBJ databases">
        <authorList>
            <person name="Muzny D."/>
            <person name="Qin X."/>
            <person name="Deng J."/>
            <person name="Jiang H."/>
            <person name="Liu Y."/>
            <person name="Qu J."/>
            <person name="Song X.-Z."/>
            <person name="Zhang L."/>
            <person name="Thornton R."/>
            <person name="Coyle M."/>
            <person name="Francisco L."/>
            <person name="Jackson L."/>
            <person name="Javaid M."/>
            <person name="Korchina V."/>
            <person name="Kovar C."/>
            <person name="Mata R."/>
            <person name="Mathew T."/>
            <person name="Ngo R."/>
            <person name="Nguyen L."/>
            <person name="Nguyen N."/>
            <person name="Okwuonu G."/>
            <person name="Ongeri F."/>
            <person name="Pham C."/>
            <person name="Simmons D."/>
            <person name="Wilczek-Boney K."/>
            <person name="Hale W."/>
            <person name="Jakkamsetti A."/>
            <person name="Pham P."/>
            <person name="Ruth R."/>
            <person name="San Lucas F."/>
            <person name="Warren J."/>
            <person name="Zhang J."/>
            <person name="Zhao Z."/>
            <person name="Zhou C."/>
            <person name="Zhu D."/>
            <person name="Lee S."/>
            <person name="Bess C."/>
            <person name="Blankenburg K."/>
            <person name="Forbes L."/>
            <person name="Fu Q."/>
            <person name="Gubbala S."/>
            <person name="Hirani K."/>
            <person name="Jayaseelan J.C."/>
            <person name="Lara F."/>
            <person name="Munidasa M."/>
            <person name="Palculict T."/>
            <person name="Patil S."/>
            <person name="Pu L.-L."/>
            <person name="Saada N."/>
            <person name="Tang L."/>
            <person name="Weissenberger G."/>
            <person name="Zhu Y."/>
            <person name="Hemphill L."/>
            <person name="Shang Y."/>
            <person name="Youmans B."/>
            <person name="Ayvaz T."/>
            <person name="Ross M."/>
            <person name="Santibanez J."/>
            <person name="Aqrawi P."/>
            <person name="Gross S."/>
            <person name="Joshi V."/>
            <person name="Fowler G."/>
            <person name="Nazareth L."/>
            <person name="Reid J."/>
            <person name="Worley K."/>
            <person name="Petrosino J."/>
            <person name="Highlander S."/>
            <person name="Gibbs R."/>
        </authorList>
    </citation>
    <scope>NUCLEOTIDE SEQUENCE [LARGE SCALE GENOMIC DNA]</scope>
    <source>
        <strain evidence="4 5">ATCC 51599</strain>
    </source>
</reference>
<dbReference type="AlphaFoldDB" id="E7RZM9"/>
<dbReference type="InterPro" id="IPR003488">
    <property type="entry name" value="DprA"/>
</dbReference>
<evidence type="ECO:0000259" key="3">
    <source>
        <dbReference type="Pfam" id="PF17782"/>
    </source>
</evidence>
<protein>
    <submittedName>
        <fullName evidence="4">DNA protecting protein DprA</fullName>
    </submittedName>
</protein>
<dbReference type="STRING" id="887898.HMPREF0551_2143"/>
<dbReference type="eggNOG" id="COG0758">
    <property type="taxonomic scope" value="Bacteria"/>
</dbReference>
<dbReference type="NCBIfam" id="TIGR00732">
    <property type="entry name" value="dprA"/>
    <property type="match status" value="1"/>
</dbReference>
<accession>E7RZM9</accession>
<dbReference type="EMBL" id="AEQP01000022">
    <property type="protein sequence ID" value="EFV94028.1"/>
    <property type="molecule type" value="Genomic_DNA"/>
</dbReference>
<comment type="caution">
    <text evidence="4">The sequence shown here is derived from an EMBL/GenBank/DDBJ whole genome shotgun (WGS) entry which is preliminary data.</text>
</comment>
<dbReference type="InterPro" id="IPR036388">
    <property type="entry name" value="WH-like_DNA-bd_sf"/>
</dbReference>
<dbReference type="GO" id="GO:0009294">
    <property type="term" value="P:DNA-mediated transformation"/>
    <property type="evidence" value="ECO:0007669"/>
    <property type="project" value="InterPro"/>
</dbReference>
<dbReference type="Pfam" id="PF02481">
    <property type="entry name" value="DNA_processg_A"/>
    <property type="match status" value="1"/>
</dbReference>
<dbReference type="Pfam" id="PF17782">
    <property type="entry name" value="WHD_DprA"/>
    <property type="match status" value="1"/>
</dbReference>
<feature type="domain" description="DprA winged helix" evidence="3">
    <location>
        <begin position="359"/>
        <end position="418"/>
    </location>
</feature>
<dbReference type="InterPro" id="IPR057666">
    <property type="entry name" value="DrpA_SLOG"/>
</dbReference>
<evidence type="ECO:0000313" key="4">
    <source>
        <dbReference type="EMBL" id="EFV94028.1"/>
    </source>
</evidence>
<sequence>MSTPPDVPQTPSPDDESLAAWLRLVHTPGIGAVTGQLLLRRLGPPEAILQASYATVRALVRSDETARTLLADDPVREQDIQAALAWLHAGDDRHILALDDPRYPAALLDLPDAPLLVYARGSLAALQPAAVAIVGSRRASHEGLRNAQALAEALARRGIVVTSGLAEGIDAAAHQGALEGAPAGQASTIAVTGAGIDRIYPAHHLPLARRVLEQGGLVLSEQPLGSAPVRANFPRRNRMIAALSRGTLVVEAALRSGSLITARQAAELGREVMAVPGSIHNPLSHGCHHLIRDGATLIETVDDILQALGMVSPGQDASDQDPTIRGGRIRARQHTARRASGRREWQSIIADQESGAVEQAPSRPEPPDDDSRDLFTILAASPMSAEALASRLGWPIDRILITIQLLELGGYIGRHVDGRWQRLD</sequence>
<dbReference type="SUPFAM" id="SSF102405">
    <property type="entry name" value="MCP/YpsA-like"/>
    <property type="match status" value="1"/>
</dbReference>
<dbReference type="HOGENOM" id="CLU_029601_1_1_4"/>
<dbReference type="Gene3D" id="3.40.50.450">
    <property type="match status" value="1"/>
</dbReference>
<gene>
    <name evidence="4" type="primary">dprA</name>
    <name evidence="4" type="ORF">HMPREF0551_2143</name>
</gene>
<dbReference type="PANTHER" id="PTHR43022:SF1">
    <property type="entry name" value="PROTEIN SMF"/>
    <property type="match status" value="1"/>
</dbReference>
<dbReference type="InterPro" id="IPR041614">
    <property type="entry name" value="DprA_WH"/>
</dbReference>
<dbReference type="RefSeq" id="WP_005674538.1">
    <property type="nucleotide sequence ID" value="NZ_CP146288.1"/>
</dbReference>